<dbReference type="PANTHER" id="PTHR24115">
    <property type="entry name" value="KINESIN-RELATED"/>
    <property type="match status" value="1"/>
</dbReference>
<dbReference type="PANTHER" id="PTHR24115:SF1000">
    <property type="entry name" value="KINESIN-LIKE PROTEIN KIF22"/>
    <property type="match status" value="1"/>
</dbReference>
<dbReference type="GO" id="GO:0008017">
    <property type="term" value="F:microtubule binding"/>
    <property type="evidence" value="ECO:0007669"/>
    <property type="project" value="InterPro"/>
</dbReference>
<dbReference type="PROSITE" id="PS50067">
    <property type="entry name" value="KINESIN_MOTOR_2"/>
    <property type="match status" value="1"/>
</dbReference>
<keyword evidence="1" id="KW-0547">Nucleotide-binding</keyword>
<dbReference type="GO" id="GO:0007018">
    <property type="term" value="P:microtubule-based movement"/>
    <property type="evidence" value="ECO:0007669"/>
    <property type="project" value="InterPro"/>
</dbReference>
<dbReference type="EMBL" id="CP001952">
    <property type="protein sequence ID" value="ADM12691.1"/>
    <property type="molecule type" value="Genomic_DNA"/>
</dbReference>
<dbReference type="GO" id="GO:0005874">
    <property type="term" value="C:microtubule"/>
    <property type="evidence" value="ECO:0007669"/>
    <property type="project" value="TreeGrafter"/>
</dbReference>
<dbReference type="GO" id="GO:0005524">
    <property type="term" value="F:ATP binding"/>
    <property type="evidence" value="ECO:0007669"/>
    <property type="project" value="UniProtKB-UniRule"/>
</dbReference>
<keyword evidence="1" id="KW-0067">ATP-binding</keyword>
<dbReference type="GeneID" id="9699760"/>
<proteinExistence type="inferred from homology"/>
<dbReference type="SMART" id="SM00129">
    <property type="entry name" value="KISc"/>
    <property type="match status" value="1"/>
</dbReference>
<reference evidence="4 5" key="1">
    <citation type="journal article" date="2010" name="Nat. Commun.">
        <title>The complete sequence of the smallest known nuclear genome from the microsporidian Encephalitozoon intestinalis.</title>
        <authorList>
            <person name="Corradi N."/>
            <person name="Pombert J.-F."/>
            <person name="Farinelli L."/>
            <person name="Didier E.S."/>
            <person name="Keeling P.J."/>
        </authorList>
    </citation>
    <scope>NUCLEOTIDE SEQUENCE [LARGE SCALE GENOMIC DNA]</scope>
    <source>
        <strain evidence="4 5">ATCC 50506</strain>
    </source>
</reference>
<feature type="region of interest" description="Disordered" evidence="2">
    <location>
        <begin position="302"/>
        <end position="326"/>
    </location>
</feature>
<dbReference type="AlphaFoldDB" id="E0SA69"/>
<feature type="region of interest" description="Disordered" evidence="2">
    <location>
        <begin position="341"/>
        <end position="406"/>
    </location>
</feature>
<dbReference type="PRINTS" id="PR00380">
    <property type="entry name" value="KINESINHEAVY"/>
</dbReference>
<dbReference type="OrthoDB" id="3176171at2759"/>
<sequence>MEKAPIQAYIRIKPGKSILKYTDRTVLVSKECGETVKYEFDGVFGPSSTQDQVFERFRCIVPKLIKGHNQTLFCYGSTGAGKTHTMVGHSKSHGLMYNLVKDVLTHGGFLVSYMEIYNEKIYDLLDPKELVLRECNGTIVIPGLFTKRVESIEEFEEMFRRGTKNRTTAETRLNKSSSRSHGILRIGVGEHKLNLIDLAGSENNRKTGNEGIRLTESNSINRSLFVLGKVVNAILKGEKRIPYRDSKLTRLLQDSLGGNSLCYIIANVVGDLSSLGDSINTLSFASKSRSIVNVLETIPRNKSLKNKGKGSSNAAERRPLSLKTNMKFNIQRENDMIVRKREKENSSNQESLLFGLFPREAPGENGKKRKKAQSTDKKQEEDSRKCISKTDKSKHPKSSGQTTNGSSLILKTLLEKPDIVLSPRTKEKSYRAFLKRAQELELAQKYRLALEDYKTMQKFCDNDFIRQKIEKIGILLKKSRKKPEVPKEDVLEILNRGNFFDIKKLPKVGDKRAQAIVDFVSGGNFFETLSDLKLLFSEKIVNSILLSIDGR</sequence>
<dbReference type="GO" id="GO:0016887">
    <property type="term" value="F:ATP hydrolysis activity"/>
    <property type="evidence" value="ECO:0007669"/>
    <property type="project" value="TreeGrafter"/>
</dbReference>
<dbReference type="Gene3D" id="3.40.850.10">
    <property type="entry name" value="Kinesin motor domain"/>
    <property type="match status" value="1"/>
</dbReference>
<keyword evidence="5" id="KW-1185">Reference proteome</keyword>
<feature type="compositionally biased region" description="Basic and acidic residues" evidence="2">
    <location>
        <begin position="373"/>
        <end position="393"/>
    </location>
</feature>
<feature type="binding site" evidence="1">
    <location>
        <begin position="76"/>
        <end position="83"/>
    </location>
    <ligand>
        <name>ATP</name>
        <dbReference type="ChEBI" id="CHEBI:30616"/>
    </ligand>
</feature>
<dbReference type="KEGG" id="ein:Eint_111920"/>
<dbReference type="Proteomes" id="UP000002313">
    <property type="component" value="Chromosome XI"/>
</dbReference>
<comment type="similarity">
    <text evidence="1">Belongs to the TRAFAC class myosin-kinesin ATPase superfamily. Kinesin family.</text>
</comment>
<name>E0SA69_ENCIT</name>
<organism evidence="4 5">
    <name type="scientific">Encephalitozoon intestinalis (strain ATCC 50506)</name>
    <name type="common">Microsporidian parasite</name>
    <name type="synonym">Septata intestinalis</name>
    <dbReference type="NCBI Taxonomy" id="876142"/>
    <lineage>
        <taxon>Eukaryota</taxon>
        <taxon>Fungi</taxon>
        <taxon>Fungi incertae sedis</taxon>
        <taxon>Microsporidia</taxon>
        <taxon>Unikaryonidae</taxon>
        <taxon>Encephalitozoon</taxon>
    </lineage>
</organism>
<protein>
    <submittedName>
        <fullName evidence="4">Kinesin-like DNA-binding protein</fullName>
    </submittedName>
</protein>
<dbReference type="VEuPathDB" id="MicrosporidiaDB:Eint_111920"/>
<dbReference type="Pfam" id="PF00225">
    <property type="entry name" value="Kinesin"/>
    <property type="match status" value="1"/>
</dbReference>
<dbReference type="HOGENOM" id="CLU_001485_27_3_1"/>
<dbReference type="InterPro" id="IPR027417">
    <property type="entry name" value="P-loop_NTPase"/>
</dbReference>
<dbReference type="Gene3D" id="1.10.150.280">
    <property type="entry name" value="AF1531-like domain"/>
    <property type="match status" value="1"/>
</dbReference>
<dbReference type="RefSeq" id="XP_003074051.1">
    <property type="nucleotide sequence ID" value="XM_003074005.1"/>
</dbReference>
<dbReference type="GO" id="GO:0005871">
    <property type="term" value="C:kinesin complex"/>
    <property type="evidence" value="ECO:0007669"/>
    <property type="project" value="TreeGrafter"/>
</dbReference>
<reference evidence="4 5" key="2">
    <citation type="journal article" date="2012" name="Proc. Natl. Acad. Sci. U.S.A.">
        <title>Gain and loss of multiple functionally related, horizontally transferred genes in the reduced genomes of two microsporidian parasites.</title>
        <authorList>
            <person name="Pombert J.-F."/>
            <person name="Selman M."/>
            <person name="Burki F."/>
            <person name="Bardell F.T."/>
            <person name="Farinelli L."/>
            <person name="Solter L.F."/>
            <person name="Whitman D.W."/>
            <person name="Weiss L.M."/>
            <person name="Corradi N."/>
            <person name="Keeling P.J."/>
        </authorList>
    </citation>
    <scope>NUCLEOTIDE SEQUENCE [LARGE SCALE GENOMIC DNA]</scope>
    <source>
        <strain evidence="4 5">ATCC 50506</strain>
    </source>
</reference>
<gene>
    <name evidence="4" type="ORF">Eint_111920</name>
</gene>
<dbReference type="InterPro" id="IPR027640">
    <property type="entry name" value="Kinesin-like_fam"/>
</dbReference>
<accession>E0SA69</accession>
<dbReference type="InterPro" id="IPR036961">
    <property type="entry name" value="Kinesin_motor_dom_sf"/>
</dbReference>
<keyword evidence="1" id="KW-0505">Motor protein</keyword>
<evidence type="ECO:0000256" key="1">
    <source>
        <dbReference type="PROSITE-ProRule" id="PRU00283"/>
    </source>
</evidence>
<evidence type="ECO:0000313" key="4">
    <source>
        <dbReference type="EMBL" id="ADM12691.1"/>
    </source>
</evidence>
<dbReference type="InterPro" id="IPR001752">
    <property type="entry name" value="Kinesin_motor_dom"/>
</dbReference>
<evidence type="ECO:0000259" key="3">
    <source>
        <dbReference type="PROSITE" id="PS50067"/>
    </source>
</evidence>
<feature type="domain" description="Kinesin motor" evidence="3">
    <location>
        <begin position="5"/>
        <end position="291"/>
    </location>
</feature>
<dbReference type="GO" id="GO:0008574">
    <property type="term" value="F:plus-end-directed microtubule motor activity"/>
    <property type="evidence" value="ECO:0007669"/>
    <property type="project" value="TreeGrafter"/>
</dbReference>
<evidence type="ECO:0000313" key="5">
    <source>
        <dbReference type="Proteomes" id="UP000002313"/>
    </source>
</evidence>
<dbReference type="GO" id="GO:0003677">
    <property type="term" value="F:DNA binding"/>
    <property type="evidence" value="ECO:0007669"/>
    <property type="project" value="UniProtKB-KW"/>
</dbReference>
<dbReference type="SUPFAM" id="SSF52540">
    <property type="entry name" value="P-loop containing nucleoside triphosphate hydrolases"/>
    <property type="match status" value="1"/>
</dbReference>
<evidence type="ECO:0000256" key="2">
    <source>
        <dbReference type="SAM" id="MobiDB-lite"/>
    </source>
</evidence>